<protein>
    <recommendedName>
        <fullName evidence="4">Secreted protein</fullName>
    </recommendedName>
</protein>
<evidence type="ECO:0000313" key="2">
    <source>
        <dbReference type="EMBL" id="KKZ67821.1"/>
    </source>
</evidence>
<dbReference type="EMBL" id="LCZI01000189">
    <property type="protein sequence ID" value="KKZ67821.1"/>
    <property type="molecule type" value="Genomic_DNA"/>
</dbReference>
<dbReference type="VEuPathDB" id="FungiDB:EMCG_06519"/>
<comment type="caution">
    <text evidence="2">The sequence shown here is derived from an EMBL/GenBank/DDBJ whole genome shotgun (WGS) entry which is preliminary data.</text>
</comment>
<evidence type="ECO:0000313" key="3">
    <source>
        <dbReference type="Proteomes" id="UP000034164"/>
    </source>
</evidence>
<keyword evidence="1" id="KW-0732">Signal</keyword>
<sequence length="70" mass="8470">MNSSIVILIITAHHLRLVNCIIYSSRSSVLHMTTLLLKREQQLSYERLLHVKQKYIRFFRKHRVLLSLYF</sequence>
<accession>A0A0G2JBP1</accession>
<evidence type="ECO:0008006" key="4">
    <source>
        <dbReference type="Google" id="ProtNLM"/>
    </source>
</evidence>
<dbReference type="AlphaFoldDB" id="A0A0G2JBP1"/>
<feature type="signal peptide" evidence="1">
    <location>
        <begin position="1"/>
        <end position="20"/>
    </location>
</feature>
<organism evidence="2 3">
    <name type="scientific">[Emmonsia] crescens</name>
    <dbReference type="NCBI Taxonomy" id="73230"/>
    <lineage>
        <taxon>Eukaryota</taxon>
        <taxon>Fungi</taxon>
        <taxon>Dikarya</taxon>
        <taxon>Ascomycota</taxon>
        <taxon>Pezizomycotina</taxon>
        <taxon>Eurotiomycetes</taxon>
        <taxon>Eurotiomycetidae</taxon>
        <taxon>Onygenales</taxon>
        <taxon>Ajellomycetaceae</taxon>
        <taxon>Emergomyces</taxon>
    </lineage>
</organism>
<proteinExistence type="predicted"/>
<evidence type="ECO:0000256" key="1">
    <source>
        <dbReference type="SAM" id="SignalP"/>
    </source>
</evidence>
<reference evidence="3" key="1">
    <citation type="journal article" date="2015" name="PLoS Genet.">
        <title>The dynamic genome and transcriptome of the human fungal pathogen Blastomyces and close relative Emmonsia.</title>
        <authorList>
            <person name="Munoz J.F."/>
            <person name="Gauthier G.M."/>
            <person name="Desjardins C.A."/>
            <person name="Gallo J.E."/>
            <person name="Holder J."/>
            <person name="Sullivan T.D."/>
            <person name="Marty A.J."/>
            <person name="Carmen J.C."/>
            <person name="Chen Z."/>
            <person name="Ding L."/>
            <person name="Gujja S."/>
            <person name="Magrini V."/>
            <person name="Misas E."/>
            <person name="Mitreva M."/>
            <person name="Priest M."/>
            <person name="Saif S."/>
            <person name="Whiston E.A."/>
            <person name="Young S."/>
            <person name="Zeng Q."/>
            <person name="Goldman W.E."/>
            <person name="Mardis E.R."/>
            <person name="Taylor J.W."/>
            <person name="McEwen J.G."/>
            <person name="Clay O.K."/>
            <person name="Klein B.S."/>
            <person name="Cuomo C.A."/>
        </authorList>
    </citation>
    <scope>NUCLEOTIDE SEQUENCE [LARGE SCALE GENOMIC DNA]</scope>
    <source>
        <strain evidence="3">UAMH 3008</strain>
    </source>
</reference>
<feature type="chain" id="PRO_5002545996" description="Secreted protein" evidence="1">
    <location>
        <begin position="21"/>
        <end position="70"/>
    </location>
</feature>
<gene>
    <name evidence="2" type="ORF">EMCG_06519</name>
</gene>
<dbReference type="Proteomes" id="UP000034164">
    <property type="component" value="Unassembled WGS sequence"/>
</dbReference>
<name>A0A0G2JBP1_9EURO</name>